<feature type="non-terminal residue" evidence="8">
    <location>
        <position position="948"/>
    </location>
</feature>
<organism evidence="8 9">
    <name type="scientific">Trypanosoma theileri</name>
    <dbReference type="NCBI Taxonomy" id="67003"/>
    <lineage>
        <taxon>Eukaryota</taxon>
        <taxon>Discoba</taxon>
        <taxon>Euglenozoa</taxon>
        <taxon>Kinetoplastea</taxon>
        <taxon>Metakinetoplastina</taxon>
        <taxon>Trypanosomatida</taxon>
        <taxon>Trypanosomatidae</taxon>
        <taxon>Trypanosoma</taxon>
    </lineage>
</organism>
<comment type="subcellular location">
    <subcellularLocation>
        <location evidence="1">Endomembrane system</location>
    </subcellularLocation>
</comment>
<gene>
    <name evidence="8" type="ORF">TM35_000063470</name>
</gene>
<keyword evidence="4" id="KW-0653">Protein transport</keyword>
<dbReference type="Gene3D" id="1.25.10.10">
    <property type="entry name" value="Leucine-rich Repeat Variant"/>
    <property type="match status" value="1"/>
</dbReference>
<feature type="region of interest" description="Disordered" evidence="6">
    <location>
        <begin position="266"/>
        <end position="358"/>
    </location>
</feature>
<evidence type="ECO:0000256" key="2">
    <source>
        <dbReference type="ARBA" id="ARBA00006613"/>
    </source>
</evidence>
<evidence type="ECO:0000256" key="6">
    <source>
        <dbReference type="SAM" id="MobiDB-lite"/>
    </source>
</evidence>
<comment type="similarity">
    <text evidence="2">Belongs to the adaptor complexes large subunit family.</text>
</comment>
<feature type="compositionally biased region" description="Low complexity" evidence="6">
    <location>
        <begin position="755"/>
        <end position="771"/>
    </location>
</feature>
<dbReference type="GO" id="GO:0012505">
    <property type="term" value="C:endomembrane system"/>
    <property type="evidence" value="ECO:0007669"/>
    <property type="project" value="UniProtKB-SubCell"/>
</dbReference>
<evidence type="ECO:0000313" key="9">
    <source>
        <dbReference type="Proteomes" id="UP000192257"/>
    </source>
</evidence>
<keyword evidence="5" id="KW-0472">Membrane</keyword>
<dbReference type="VEuPathDB" id="TriTrypDB:TM35_000063470"/>
<evidence type="ECO:0000256" key="5">
    <source>
        <dbReference type="ARBA" id="ARBA00023136"/>
    </source>
</evidence>
<feature type="compositionally biased region" description="Basic and acidic residues" evidence="6">
    <location>
        <begin position="897"/>
        <end position="908"/>
    </location>
</feature>
<evidence type="ECO:0000313" key="8">
    <source>
        <dbReference type="EMBL" id="ORC91342.1"/>
    </source>
</evidence>
<protein>
    <submittedName>
        <fullName evidence="8">Beta-adaptin 3</fullName>
    </submittedName>
</protein>
<feature type="compositionally biased region" description="Polar residues" evidence="6">
    <location>
        <begin position="917"/>
        <end position="927"/>
    </location>
</feature>
<dbReference type="SUPFAM" id="SSF48371">
    <property type="entry name" value="ARM repeat"/>
    <property type="match status" value="1"/>
</dbReference>
<dbReference type="OrthoDB" id="302453at2759"/>
<evidence type="ECO:0000256" key="1">
    <source>
        <dbReference type="ARBA" id="ARBA00004308"/>
    </source>
</evidence>
<feature type="region of interest" description="Disordered" evidence="6">
    <location>
        <begin position="896"/>
        <end position="948"/>
    </location>
</feature>
<dbReference type="Proteomes" id="UP000192257">
    <property type="component" value="Unassembled WGS sequence"/>
</dbReference>
<feature type="compositionally biased region" description="Low complexity" evidence="6">
    <location>
        <begin position="934"/>
        <end position="948"/>
    </location>
</feature>
<dbReference type="AlphaFoldDB" id="A0A1X0P354"/>
<dbReference type="GeneID" id="39983164"/>
<comment type="caution">
    <text evidence="8">The sequence shown here is derived from an EMBL/GenBank/DDBJ whole genome shotgun (WGS) entry which is preliminary data.</text>
</comment>
<dbReference type="GO" id="GO:0006886">
    <property type="term" value="P:intracellular protein transport"/>
    <property type="evidence" value="ECO:0007669"/>
    <property type="project" value="InterPro"/>
</dbReference>
<evidence type="ECO:0000256" key="3">
    <source>
        <dbReference type="ARBA" id="ARBA00022448"/>
    </source>
</evidence>
<sequence>MSRAVFAEKATLASERAKEFISSGGSVVARARALVSGDAQFFAVQPKTEDLRRQLDVDSLFDKRDAMKRIIAQMCKGSDMSNLFADVVKNIHNPSIELRKLIYFYVAHYAEDRPNEALLSISAFQKDLLNPSMHVRSLALRMLSTMRIPAIQPLVMVAVRKCATDLEPLVRKTAAISLAQMHAINGSDEDKETVHSLLHQLLADKCTEVSSAAALSFIEICPDEMGFIHGVYRSLCRTLVDCEEWGQVILLHVLLRYARTQFCDPNKPIKGKSSKSKKIEESSMGKNTTDKKKKKKDDNNNNNRKTSLSYSSSRSSSSSSSAASSSSNVRNVNKHASSSSSSGSSSSSSSLSTDKSEDYLREETEGTILLDPDHRLLLDSAKPLFMSPNSAVVVATTSLFYHCAPHHELELCVRPLLRLLGGPEEHHFMILSTIYTIILSQPEPFIPFIKEFFILPEDVKDVRELKIRIMSKLVTRDNFNDLYREFRFYVRSFHVDRVIDAIRGLGLIAAQLKTACAPQILRLLIPLLSHKNTEVITESIIVLRLLVVVQGPNKGRTCQLVYRLMLQVMRGEIASPSAKASILWLIGENIQQHSVIAATAPECFRVFVKSFSEQQVEVKKQILTLGCKIWLYLDGNSDMADRFRKLFFYMLELAHFDDDYEVRDRGRLLQCTVDRQSETFTALKFVLLSEKPAPQTNDPYVERAHYQLGTMTHLFGHPLFGYHDLPDWQTEPSDPQLRGVGVEESEENDNDEDSFMSSADGSSESMFSSEYNSEEGSYDSDNNSSSERESMASTARSSSSSSSSAESESDNNDNDIDNDEEENKEKAVHASNSSSSNNKKKPISDNNKDQVESIIETTIPATAAIKRAPVKVIIRQRNPTTTTTTTTTTNMNETAVSDEKNTLQKEESNEMEYTPVEESNTPMQSIDPTLPDETLNTMNTITTTTTTT</sequence>
<dbReference type="InterPro" id="IPR016024">
    <property type="entry name" value="ARM-type_fold"/>
</dbReference>
<dbReference type="EMBL" id="NBCO01000006">
    <property type="protein sequence ID" value="ORC91342.1"/>
    <property type="molecule type" value="Genomic_DNA"/>
</dbReference>
<dbReference type="Pfam" id="PF01602">
    <property type="entry name" value="Adaptin_N"/>
    <property type="match status" value="1"/>
</dbReference>
<feature type="domain" description="Clathrin/coatomer adaptor adaptin-like N-terminal" evidence="7">
    <location>
        <begin position="53"/>
        <end position="669"/>
    </location>
</feature>
<keyword evidence="3" id="KW-0813">Transport</keyword>
<dbReference type="GO" id="GO:0030123">
    <property type="term" value="C:AP-3 adaptor complex"/>
    <property type="evidence" value="ECO:0007669"/>
    <property type="project" value="InterPro"/>
</dbReference>
<evidence type="ECO:0000259" key="7">
    <source>
        <dbReference type="Pfam" id="PF01602"/>
    </source>
</evidence>
<feature type="compositionally biased region" description="Low complexity" evidence="6">
    <location>
        <begin position="337"/>
        <end position="352"/>
    </location>
</feature>
<name>A0A1X0P354_9TRYP</name>
<dbReference type="InterPro" id="IPR011989">
    <property type="entry name" value="ARM-like"/>
</dbReference>
<feature type="compositionally biased region" description="Low complexity" evidence="6">
    <location>
        <begin position="300"/>
        <end position="327"/>
    </location>
</feature>
<dbReference type="RefSeq" id="XP_028885408.1">
    <property type="nucleotide sequence ID" value="XM_029023384.1"/>
</dbReference>
<proteinExistence type="inferred from homology"/>
<evidence type="ECO:0000256" key="4">
    <source>
        <dbReference type="ARBA" id="ARBA00022927"/>
    </source>
</evidence>
<dbReference type="InterPro" id="IPR002553">
    <property type="entry name" value="Clathrin/coatomer_adapt-like_N"/>
</dbReference>
<dbReference type="InterPro" id="IPR026739">
    <property type="entry name" value="AP_beta"/>
</dbReference>
<feature type="compositionally biased region" description="Acidic residues" evidence="6">
    <location>
        <begin position="743"/>
        <end position="754"/>
    </location>
</feature>
<dbReference type="STRING" id="67003.A0A1X0P354"/>
<dbReference type="GO" id="GO:0016192">
    <property type="term" value="P:vesicle-mediated transport"/>
    <property type="evidence" value="ECO:0007669"/>
    <property type="project" value="InterPro"/>
</dbReference>
<feature type="region of interest" description="Disordered" evidence="6">
    <location>
        <begin position="726"/>
        <end position="849"/>
    </location>
</feature>
<feature type="compositionally biased region" description="Acidic residues" evidence="6">
    <location>
        <begin position="807"/>
        <end position="822"/>
    </location>
</feature>
<accession>A0A1X0P354</accession>
<dbReference type="InterPro" id="IPR026740">
    <property type="entry name" value="AP3_beta"/>
</dbReference>
<dbReference type="PANTHER" id="PTHR11134">
    <property type="entry name" value="ADAPTOR COMPLEX SUBUNIT BETA FAMILY MEMBER"/>
    <property type="match status" value="1"/>
</dbReference>
<reference evidence="8 9" key="1">
    <citation type="submission" date="2017-03" db="EMBL/GenBank/DDBJ databases">
        <title>An alternative strategy for trypanosome survival in the mammalian bloodstream revealed through genome and transcriptome analysis of the ubiquitous bovine parasite Trypanosoma (Megatrypanum) theileri.</title>
        <authorList>
            <person name="Kelly S."/>
            <person name="Ivens A."/>
            <person name="Mott A."/>
            <person name="O'Neill E."/>
            <person name="Emms D."/>
            <person name="Macleod O."/>
            <person name="Voorheis P."/>
            <person name="Matthews J."/>
            <person name="Matthews K."/>
            <person name="Carrington M."/>
        </authorList>
    </citation>
    <scope>NUCLEOTIDE SEQUENCE [LARGE SCALE GENOMIC DNA]</scope>
    <source>
        <strain evidence="8">Edinburgh</strain>
    </source>
</reference>
<dbReference type="PIRSF" id="PIRSF037096">
    <property type="entry name" value="AP3_complex_beta"/>
    <property type="match status" value="1"/>
</dbReference>
<keyword evidence="9" id="KW-1185">Reference proteome</keyword>
<feature type="compositionally biased region" description="Low complexity" evidence="6">
    <location>
        <begin position="779"/>
        <end position="806"/>
    </location>
</feature>